<sequence>MRHAPVANGSLGSGSANTAPTVVSSKQPTKASSMGNIASGDRRHMCSWPNCGKAFGSKWGLGRHYRIHTGDKPWVCTIEGCGKRFVDRTLLQRHENTHSSARPFACPRPGCDKAFKVSKHLEYHLRLHDKPDSFACGIDGCEKYFATPSSLRMHRLLDHGRPEEESAAEKQLRADAQTAAEALDQVKQQLSEEQAKVKAANLESRQQRELARAREQLLQALRHENAQLTEALQAQPANGRLANGRLEDQCLSIDLGARHLWTQATPESAALADASLAQLFATQSTSANASLPLTGLPSNIVLNALGDADGGFARRMGGSVY</sequence>
<feature type="domain" description="C2H2-type" evidence="10">
    <location>
        <begin position="74"/>
        <end position="103"/>
    </location>
</feature>
<evidence type="ECO:0000256" key="8">
    <source>
        <dbReference type="SAM" id="Coils"/>
    </source>
</evidence>
<proteinExistence type="predicted"/>
<keyword evidence="2" id="KW-0677">Repeat</keyword>
<evidence type="ECO:0000313" key="11">
    <source>
        <dbReference type="EMBL" id="CAE0575049.1"/>
    </source>
</evidence>
<dbReference type="FunFam" id="3.30.160.60:FF:000032">
    <property type="entry name" value="Krueppel-like factor 4"/>
    <property type="match status" value="1"/>
</dbReference>
<evidence type="ECO:0000256" key="9">
    <source>
        <dbReference type="SAM" id="MobiDB-lite"/>
    </source>
</evidence>
<dbReference type="AlphaFoldDB" id="A0A7S3T622"/>
<feature type="domain" description="C2H2-type" evidence="10">
    <location>
        <begin position="44"/>
        <end position="73"/>
    </location>
</feature>
<dbReference type="EMBL" id="HBIQ01070493">
    <property type="protein sequence ID" value="CAE0575049.1"/>
    <property type="molecule type" value="Transcribed_RNA"/>
</dbReference>
<keyword evidence="8" id="KW-0175">Coiled coil</keyword>
<feature type="compositionally biased region" description="Polar residues" evidence="9">
    <location>
        <begin position="13"/>
        <end position="36"/>
    </location>
</feature>
<organism evidence="11">
    <name type="scientific">Strombidinopsis acuminata</name>
    <dbReference type="NCBI Taxonomy" id="141414"/>
    <lineage>
        <taxon>Eukaryota</taxon>
        <taxon>Sar</taxon>
        <taxon>Alveolata</taxon>
        <taxon>Ciliophora</taxon>
        <taxon>Intramacronucleata</taxon>
        <taxon>Spirotrichea</taxon>
        <taxon>Choreotrichia</taxon>
        <taxon>Choreotrichida</taxon>
        <taxon>Strombidinopsidae</taxon>
        <taxon>Strombidinopsis</taxon>
    </lineage>
</organism>
<evidence type="ECO:0000256" key="2">
    <source>
        <dbReference type="ARBA" id="ARBA00022737"/>
    </source>
</evidence>
<feature type="coiled-coil region" evidence="8">
    <location>
        <begin position="169"/>
        <end position="234"/>
    </location>
</feature>
<gene>
    <name evidence="11" type="ORF">SACU0126_LOCUS22519</name>
</gene>
<evidence type="ECO:0000256" key="4">
    <source>
        <dbReference type="ARBA" id="ARBA00022833"/>
    </source>
</evidence>
<dbReference type="SMART" id="SM00355">
    <property type="entry name" value="ZnF_C2H2"/>
    <property type="match status" value="4"/>
</dbReference>
<feature type="domain" description="C2H2-type" evidence="10">
    <location>
        <begin position="134"/>
        <end position="164"/>
    </location>
</feature>
<dbReference type="InterPro" id="IPR036236">
    <property type="entry name" value="Znf_C2H2_sf"/>
</dbReference>
<feature type="region of interest" description="Disordered" evidence="9">
    <location>
        <begin position="1"/>
        <end position="38"/>
    </location>
</feature>
<dbReference type="GO" id="GO:0000785">
    <property type="term" value="C:chromatin"/>
    <property type="evidence" value="ECO:0007669"/>
    <property type="project" value="TreeGrafter"/>
</dbReference>
<keyword evidence="6" id="KW-0804">Transcription</keyword>
<feature type="domain" description="C2H2-type" evidence="10">
    <location>
        <begin position="104"/>
        <end position="133"/>
    </location>
</feature>
<keyword evidence="4" id="KW-0862">Zinc</keyword>
<evidence type="ECO:0000256" key="5">
    <source>
        <dbReference type="ARBA" id="ARBA00023015"/>
    </source>
</evidence>
<reference evidence="11" key="1">
    <citation type="submission" date="2021-01" db="EMBL/GenBank/DDBJ databases">
        <authorList>
            <person name="Corre E."/>
            <person name="Pelletier E."/>
            <person name="Niang G."/>
            <person name="Scheremetjew M."/>
            <person name="Finn R."/>
            <person name="Kale V."/>
            <person name="Holt S."/>
            <person name="Cochrane G."/>
            <person name="Meng A."/>
            <person name="Brown T."/>
            <person name="Cohen L."/>
        </authorList>
    </citation>
    <scope>NUCLEOTIDE SEQUENCE</scope>
    <source>
        <strain evidence="11">SPMC142</strain>
    </source>
</reference>
<evidence type="ECO:0000256" key="6">
    <source>
        <dbReference type="ARBA" id="ARBA00023163"/>
    </source>
</evidence>
<evidence type="ECO:0000256" key="3">
    <source>
        <dbReference type="ARBA" id="ARBA00022771"/>
    </source>
</evidence>
<protein>
    <recommendedName>
        <fullName evidence="10">C2H2-type domain-containing protein</fullName>
    </recommendedName>
</protein>
<evidence type="ECO:0000256" key="1">
    <source>
        <dbReference type="ARBA" id="ARBA00022723"/>
    </source>
</evidence>
<dbReference type="Gene3D" id="3.30.160.60">
    <property type="entry name" value="Classic Zinc Finger"/>
    <property type="match status" value="3"/>
</dbReference>
<dbReference type="GO" id="GO:0000981">
    <property type="term" value="F:DNA-binding transcription factor activity, RNA polymerase II-specific"/>
    <property type="evidence" value="ECO:0007669"/>
    <property type="project" value="TreeGrafter"/>
</dbReference>
<dbReference type="PROSITE" id="PS00028">
    <property type="entry name" value="ZINC_FINGER_C2H2_1"/>
    <property type="match status" value="4"/>
</dbReference>
<dbReference type="PANTHER" id="PTHR14003:SF19">
    <property type="entry name" value="YY2 TRANSCRIPTION FACTOR"/>
    <property type="match status" value="1"/>
</dbReference>
<keyword evidence="3 7" id="KW-0863">Zinc-finger</keyword>
<dbReference type="PANTHER" id="PTHR14003">
    <property type="entry name" value="TRANSCRIPTIONAL REPRESSOR PROTEIN YY"/>
    <property type="match status" value="1"/>
</dbReference>
<accession>A0A7S3T622</accession>
<dbReference type="PROSITE" id="PS50157">
    <property type="entry name" value="ZINC_FINGER_C2H2_2"/>
    <property type="match status" value="4"/>
</dbReference>
<evidence type="ECO:0000256" key="7">
    <source>
        <dbReference type="PROSITE-ProRule" id="PRU00042"/>
    </source>
</evidence>
<dbReference type="GO" id="GO:0000978">
    <property type="term" value="F:RNA polymerase II cis-regulatory region sequence-specific DNA binding"/>
    <property type="evidence" value="ECO:0007669"/>
    <property type="project" value="TreeGrafter"/>
</dbReference>
<name>A0A7S3T622_9SPIT</name>
<dbReference type="GO" id="GO:0031519">
    <property type="term" value="C:PcG protein complex"/>
    <property type="evidence" value="ECO:0007669"/>
    <property type="project" value="TreeGrafter"/>
</dbReference>
<dbReference type="GO" id="GO:0008270">
    <property type="term" value="F:zinc ion binding"/>
    <property type="evidence" value="ECO:0007669"/>
    <property type="project" value="UniProtKB-KW"/>
</dbReference>
<dbReference type="InterPro" id="IPR013087">
    <property type="entry name" value="Znf_C2H2_type"/>
</dbReference>
<dbReference type="SUPFAM" id="SSF57667">
    <property type="entry name" value="beta-beta-alpha zinc fingers"/>
    <property type="match status" value="2"/>
</dbReference>
<keyword evidence="1" id="KW-0479">Metal-binding</keyword>
<keyword evidence="5" id="KW-0805">Transcription regulation</keyword>
<dbReference type="Pfam" id="PF00096">
    <property type="entry name" value="zf-C2H2"/>
    <property type="match status" value="3"/>
</dbReference>
<evidence type="ECO:0000259" key="10">
    <source>
        <dbReference type="PROSITE" id="PS50157"/>
    </source>
</evidence>
<dbReference type="GO" id="GO:0005667">
    <property type="term" value="C:transcription regulator complex"/>
    <property type="evidence" value="ECO:0007669"/>
    <property type="project" value="TreeGrafter"/>
</dbReference>